<dbReference type="PANTHER" id="PTHR36439:SF1">
    <property type="entry name" value="DUF1697 DOMAIN-CONTAINING PROTEIN"/>
    <property type="match status" value="1"/>
</dbReference>
<dbReference type="Gene3D" id="3.30.70.1280">
    <property type="entry name" value="SP0830-like domains"/>
    <property type="match status" value="1"/>
</dbReference>
<reference evidence="1" key="1">
    <citation type="submission" date="2020-12" db="EMBL/GenBank/DDBJ databases">
        <title>Vagococcus allomyrinae sp. nov. and Enterococcus lavae sp. nov., isolated from the larvae of Allomyrina dichotoma.</title>
        <authorList>
            <person name="Lee S.D."/>
        </authorList>
    </citation>
    <scope>NUCLEOTIDE SEQUENCE</scope>
    <source>
        <strain evidence="1">BWB3-3</strain>
    </source>
</reference>
<dbReference type="PANTHER" id="PTHR36439">
    <property type="entry name" value="BLL4334 PROTEIN"/>
    <property type="match status" value="1"/>
</dbReference>
<gene>
    <name evidence="1" type="ORF">I6N95_08015</name>
</gene>
<dbReference type="Gene3D" id="3.30.70.1260">
    <property type="entry name" value="bacterial protein sp0830 like"/>
    <property type="match status" value="1"/>
</dbReference>
<dbReference type="RefSeq" id="WP_209526516.1">
    <property type="nucleotide sequence ID" value="NZ_JAEEGA010000004.1"/>
</dbReference>
<organism evidence="1 2">
    <name type="scientific">Vagococcus allomyrinae</name>
    <dbReference type="NCBI Taxonomy" id="2794353"/>
    <lineage>
        <taxon>Bacteria</taxon>
        <taxon>Bacillati</taxon>
        <taxon>Bacillota</taxon>
        <taxon>Bacilli</taxon>
        <taxon>Lactobacillales</taxon>
        <taxon>Enterococcaceae</taxon>
        <taxon>Vagococcus</taxon>
    </lineage>
</organism>
<proteinExistence type="predicted"/>
<dbReference type="InterPro" id="IPR012545">
    <property type="entry name" value="DUF1697"/>
</dbReference>
<dbReference type="EMBL" id="JAEEGA010000004">
    <property type="protein sequence ID" value="MBP1040947.1"/>
    <property type="molecule type" value="Genomic_DNA"/>
</dbReference>
<accession>A0A940SRL0</accession>
<dbReference type="PIRSF" id="PIRSF008502">
    <property type="entry name" value="UCP008502"/>
    <property type="match status" value="1"/>
</dbReference>
<dbReference type="Proteomes" id="UP000674938">
    <property type="component" value="Unassembled WGS sequence"/>
</dbReference>
<dbReference type="SUPFAM" id="SSF160379">
    <property type="entry name" value="SP0830-like"/>
    <property type="match status" value="1"/>
</dbReference>
<dbReference type="Pfam" id="PF08002">
    <property type="entry name" value="DUF1697"/>
    <property type="match status" value="1"/>
</dbReference>
<evidence type="ECO:0000313" key="2">
    <source>
        <dbReference type="Proteomes" id="UP000674938"/>
    </source>
</evidence>
<dbReference type="AlphaFoldDB" id="A0A940SRL0"/>
<evidence type="ECO:0000313" key="1">
    <source>
        <dbReference type="EMBL" id="MBP1040947.1"/>
    </source>
</evidence>
<keyword evidence="2" id="KW-1185">Reference proteome</keyword>
<sequence length="179" mass="20484">MKRYIALLRGINVGGKNKLSMAELKKALTEREFSEVLTHLNSGNVIFSSSIDDKQQLAGQIEALIKDNFALDIPVHILLQSELAELLTSAPDWWGTDDQTIYDNLIFLLPPLSYETLYQVLGEPKEAYEQIQPAQNAVFWSFSRKNYQKTHWWAKTANTKIKNKITIRTANTIRKIVTM</sequence>
<name>A0A940SRL0_9ENTE</name>
<protein>
    <submittedName>
        <fullName evidence="1">DUF1697 domain-containing protein</fullName>
    </submittedName>
</protein>
<comment type="caution">
    <text evidence="1">The sequence shown here is derived from an EMBL/GenBank/DDBJ whole genome shotgun (WGS) entry which is preliminary data.</text>
</comment>